<keyword evidence="3" id="KW-1185">Reference proteome</keyword>
<feature type="region of interest" description="Disordered" evidence="1">
    <location>
        <begin position="40"/>
        <end position="71"/>
    </location>
</feature>
<gene>
    <name evidence="2" type="ORF">RN001_011518</name>
</gene>
<reference evidence="3" key="1">
    <citation type="submission" date="2023-01" db="EMBL/GenBank/DDBJ databases">
        <title>Key to firefly adult light organ development and bioluminescence: homeobox transcription factors regulate luciferase expression and transportation to peroxisome.</title>
        <authorList>
            <person name="Fu X."/>
        </authorList>
    </citation>
    <scope>NUCLEOTIDE SEQUENCE [LARGE SCALE GENOMIC DNA]</scope>
</reference>
<accession>A0AAN7P4D0</accession>
<organism evidence="2 3">
    <name type="scientific">Aquatica leii</name>
    <dbReference type="NCBI Taxonomy" id="1421715"/>
    <lineage>
        <taxon>Eukaryota</taxon>
        <taxon>Metazoa</taxon>
        <taxon>Ecdysozoa</taxon>
        <taxon>Arthropoda</taxon>
        <taxon>Hexapoda</taxon>
        <taxon>Insecta</taxon>
        <taxon>Pterygota</taxon>
        <taxon>Neoptera</taxon>
        <taxon>Endopterygota</taxon>
        <taxon>Coleoptera</taxon>
        <taxon>Polyphaga</taxon>
        <taxon>Elateriformia</taxon>
        <taxon>Elateroidea</taxon>
        <taxon>Lampyridae</taxon>
        <taxon>Luciolinae</taxon>
        <taxon>Aquatica</taxon>
    </lineage>
</organism>
<dbReference type="EMBL" id="JARPUR010000005">
    <property type="protein sequence ID" value="KAK4875096.1"/>
    <property type="molecule type" value="Genomic_DNA"/>
</dbReference>
<sequence>MHRTYQSGAAKRRKATEEKHMISKLPKLAKYFLSPTIQESAAPIPTDSDKELQLPPSPVAQEDATPSNSTDTAVPIVFRRDCEELQQPQTGDLQETHQTVTPISNDSANLIALSGLIQRVTRYSETLTLVLLTNSAREWINLVVDIIRKWQLFRITDIVKIYLLQLDCFKELPFPKQLSNVVKNCDNMPRLDPRR</sequence>
<comment type="caution">
    <text evidence="2">The sequence shown here is derived from an EMBL/GenBank/DDBJ whole genome shotgun (WGS) entry which is preliminary data.</text>
</comment>
<evidence type="ECO:0000313" key="2">
    <source>
        <dbReference type="EMBL" id="KAK4875096.1"/>
    </source>
</evidence>
<evidence type="ECO:0000313" key="3">
    <source>
        <dbReference type="Proteomes" id="UP001353858"/>
    </source>
</evidence>
<name>A0AAN7P4D0_9COLE</name>
<proteinExistence type="predicted"/>
<evidence type="ECO:0000256" key="1">
    <source>
        <dbReference type="SAM" id="MobiDB-lite"/>
    </source>
</evidence>
<feature type="region of interest" description="Disordered" evidence="1">
    <location>
        <begin position="1"/>
        <end position="20"/>
    </location>
</feature>
<protein>
    <submittedName>
        <fullName evidence="2">Uncharacterized protein</fullName>
    </submittedName>
</protein>
<dbReference type="AlphaFoldDB" id="A0AAN7P4D0"/>
<dbReference type="Proteomes" id="UP001353858">
    <property type="component" value="Unassembled WGS sequence"/>
</dbReference>